<evidence type="ECO:0000313" key="5">
    <source>
        <dbReference type="Proteomes" id="UP000184395"/>
    </source>
</evidence>
<dbReference type="Gene3D" id="3.40.50.720">
    <property type="entry name" value="NAD(P)-binding Rossmann-like Domain"/>
    <property type="match status" value="1"/>
</dbReference>
<accession>A0A1M6KQ17</accession>
<name>A0A1M6KQ17_9BURK</name>
<evidence type="ECO:0000259" key="3">
    <source>
        <dbReference type="Pfam" id="PF01370"/>
    </source>
</evidence>
<dbReference type="Proteomes" id="UP000184395">
    <property type="component" value="Unassembled WGS sequence"/>
</dbReference>
<gene>
    <name evidence="4" type="ORF">SAMN05192548_100428</name>
</gene>
<dbReference type="SUPFAM" id="SSF51735">
    <property type="entry name" value="NAD(P)-binding Rossmann-fold domains"/>
    <property type="match status" value="1"/>
</dbReference>
<comment type="pathway">
    <text evidence="1">Bacterial outer membrane biogenesis; LPS O-antigen biosynthesis.</text>
</comment>
<comment type="similarity">
    <text evidence="2">Belongs to the NAD(P)-dependent epimerase/dehydratase family.</text>
</comment>
<reference evidence="4 5" key="1">
    <citation type="submission" date="2016-11" db="EMBL/GenBank/DDBJ databases">
        <authorList>
            <person name="Jaros S."/>
            <person name="Januszkiewicz K."/>
            <person name="Wedrychowicz H."/>
        </authorList>
    </citation>
    <scope>NUCLEOTIDE SEQUENCE [LARGE SCALE GENOMIC DNA]</scope>
    <source>
        <strain evidence="4 5">LMG 20594</strain>
    </source>
</reference>
<dbReference type="InterPro" id="IPR001509">
    <property type="entry name" value="Epimerase_deHydtase"/>
</dbReference>
<evidence type="ECO:0000256" key="1">
    <source>
        <dbReference type="ARBA" id="ARBA00005125"/>
    </source>
</evidence>
<dbReference type="Pfam" id="PF01370">
    <property type="entry name" value="Epimerase"/>
    <property type="match status" value="1"/>
</dbReference>
<evidence type="ECO:0000313" key="4">
    <source>
        <dbReference type="EMBL" id="SHJ60982.1"/>
    </source>
</evidence>
<dbReference type="AlphaFoldDB" id="A0A1M6KQ17"/>
<feature type="domain" description="NAD-dependent epimerase/dehydratase" evidence="3">
    <location>
        <begin position="3"/>
        <end position="208"/>
    </location>
</feature>
<protein>
    <submittedName>
        <fullName evidence="4">Nucleoside-diphosphate-sugar epimerase</fullName>
    </submittedName>
</protein>
<dbReference type="InterPro" id="IPR036291">
    <property type="entry name" value="NAD(P)-bd_dom_sf"/>
</dbReference>
<evidence type="ECO:0000256" key="2">
    <source>
        <dbReference type="ARBA" id="ARBA00007637"/>
    </source>
</evidence>
<proteinExistence type="inferred from homology"/>
<dbReference type="EMBL" id="FRAB01000004">
    <property type="protein sequence ID" value="SHJ60982.1"/>
    <property type="molecule type" value="Genomic_DNA"/>
</dbReference>
<dbReference type="PANTHER" id="PTHR43000">
    <property type="entry name" value="DTDP-D-GLUCOSE 4,6-DEHYDRATASE-RELATED"/>
    <property type="match status" value="1"/>
</dbReference>
<organism evidence="4 5">
    <name type="scientific">Paraburkholderia terricola</name>
    <dbReference type="NCBI Taxonomy" id="169427"/>
    <lineage>
        <taxon>Bacteria</taxon>
        <taxon>Pseudomonadati</taxon>
        <taxon>Pseudomonadota</taxon>
        <taxon>Betaproteobacteria</taxon>
        <taxon>Burkholderiales</taxon>
        <taxon>Burkholderiaceae</taxon>
        <taxon>Paraburkholderia</taxon>
    </lineage>
</organism>
<sequence>MRVLITGAAGFLGSECVKQFKARAHDVTTTDRTGPVDLPGDLADAAFTASLPNVDVVVNCAAVQYVTKGVPLLFRKSFFERNNVLAARNLCERYRFQGSHFIHVGTSMMYRQTGQNQYDIHSRMGGEGVYSRSKMAAQAFVDTVPGAATIIPCIIGGEGREGLFRGFVNMMTKFGLVAFPGHGNHKIHMVHVLDVASLIYRVAETRAAGFFNAADPDPLSIRQWIDEISAELGVRHVRKIAIPLLPVKWISSLSGYRLLAREQLLMLELQHVLSIDESLAIGWRPQFSNARIARDIAVHINRSAAARPGLSRSE</sequence>
<dbReference type="RefSeq" id="WP_073427508.1">
    <property type="nucleotide sequence ID" value="NZ_CADFGY010000001.1"/>
</dbReference>
<dbReference type="STRING" id="169427.SAMN05192548_100428"/>